<organism evidence="7">
    <name type="scientific">Fagus sylvatica</name>
    <name type="common">Beechnut</name>
    <dbReference type="NCBI Taxonomy" id="28930"/>
    <lineage>
        <taxon>Eukaryota</taxon>
        <taxon>Viridiplantae</taxon>
        <taxon>Streptophyta</taxon>
        <taxon>Embryophyta</taxon>
        <taxon>Tracheophyta</taxon>
        <taxon>Spermatophyta</taxon>
        <taxon>Magnoliopsida</taxon>
        <taxon>eudicotyledons</taxon>
        <taxon>Gunneridae</taxon>
        <taxon>Pentapetalae</taxon>
        <taxon>rosids</taxon>
        <taxon>fabids</taxon>
        <taxon>Fagales</taxon>
        <taxon>Fagaceae</taxon>
        <taxon>Fagus</taxon>
    </lineage>
</organism>
<evidence type="ECO:0008006" key="8">
    <source>
        <dbReference type="Google" id="ProtNLM"/>
    </source>
</evidence>
<keyword evidence="1" id="KW-0645">Protease</keyword>
<feature type="region of interest" description="Disordered" evidence="2">
    <location>
        <begin position="231"/>
        <end position="263"/>
    </location>
</feature>
<dbReference type="Pfam" id="PF14223">
    <property type="entry name" value="Retrotran_gag_2"/>
    <property type="match status" value="1"/>
</dbReference>
<feature type="domain" description="Retrovirus-related Pol polyprotein from transposon TNT 1-94-like beta-barrel" evidence="5">
    <location>
        <begin position="343"/>
        <end position="420"/>
    </location>
</feature>
<evidence type="ECO:0000259" key="5">
    <source>
        <dbReference type="Pfam" id="PF22936"/>
    </source>
</evidence>
<evidence type="ECO:0000256" key="2">
    <source>
        <dbReference type="SAM" id="MobiDB-lite"/>
    </source>
</evidence>
<sequence>MSSNPNTTPMILLSNITNLVSVKLDQTNYMLWKFQITSTLKAYKLLDVVDGSYPCPEMYNRDTNGNPILNSDFIQWDTKDQALISMICATLSPSALALVIGQKSAKGVWDTLEKRFTSLSRSNVLSLKRDLNSIKKNNESINIYMQKIKECKDKLEAMGVFIEAEEMLYIVLDGLPTEFYPFCSAMRTRNDSISFEELHVLMLGEEKSLNKNTESSKDSLHLAMVGQGPKGTTGNTPMIQFNSQSQSNRGGRGGRFNNYRGGRGGRNFNNFNSNRGGFNNLSPQPSTYNSQPSSRPTCQICYKNGHTALDCYHRMDFAFQGKHPPTKLAAMAFSSNASSSNCWVSDTGATDHFTPDLANLQQARDYNGNDAVTVGNGQQLPITHIGNSQLRASKHILHLRQALRVPNMKTNLLSVFKCCKDNNCCFHFDASKFSIQDIPSGKVLYKGFNEAGLYPIYGDPFHSTKVQTPCPTFTKSALPSFHKSAYTVTKVSSSTWHSRLGHPNSKILQSVFKHLPTSPIDSSSSNSFCKHCTLGKMSQLPFSHSCTHATEPLQLPTVSLHLKSPWEVLFHTPPDYSFFKVFGCSCYPLLTPYNKHKLQFKSQECIFLGYATHSKGYMCLDPTNNKLIVSRNVTFDETSFPFSNTTSSTFTNDTTPSPTNIWLSSLLYFTTCTHPSLLGPIPSLNSHPPTTSTSISNPIPISPATTSTLELLPETHNTTLPNSPAIPASQTQPTIPASQTQPTPQTNTIAIPASQTQPAPQTHTITNNHPMQTRLKSGISKKKLAFTSTTVDYLDVEPPSFSIASALTPWVTAMEDEFSALHRQGTWSLVPHDNSQNIVGCKWVYKVKRHADGSVSRYKARLVAKGFHQQAGLDYDETFSPVIKPTTVRIILTLAAHYTWPLRQLDISNAFLHGFLKEDVYMAQPQGFIDPLRPNHVCKLHKSLYGLKQAPRAWPTMIHFISFYMLMISSSLVPLPLS</sequence>
<evidence type="ECO:0000313" key="7">
    <source>
        <dbReference type="EMBL" id="SPD21942.1"/>
    </source>
</evidence>
<dbReference type="InterPro" id="IPR043502">
    <property type="entry name" value="DNA/RNA_pol_sf"/>
</dbReference>
<feature type="domain" description="GAG-pre-integrase" evidence="4">
    <location>
        <begin position="486"/>
        <end position="537"/>
    </location>
</feature>
<reference evidence="7" key="1">
    <citation type="submission" date="2018-02" db="EMBL/GenBank/DDBJ databases">
        <authorList>
            <person name="Cohen D.B."/>
            <person name="Kent A.D."/>
        </authorList>
    </citation>
    <scope>NUCLEOTIDE SEQUENCE</scope>
</reference>
<protein>
    <recommendedName>
        <fullName evidence="8">Reverse transcriptase Ty1/copia-type domain-containing protein</fullName>
    </recommendedName>
</protein>
<gene>
    <name evidence="7" type="ORF">FSB_LOCUS49824</name>
</gene>
<dbReference type="SUPFAM" id="SSF56672">
    <property type="entry name" value="DNA/RNA polymerases"/>
    <property type="match status" value="1"/>
</dbReference>
<dbReference type="PANTHER" id="PTHR47481:SF31">
    <property type="entry name" value="OS01G0873500 PROTEIN"/>
    <property type="match status" value="1"/>
</dbReference>
<feature type="region of interest" description="Disordered" evidence="2">
    <location>
        <begin position="720"/>
        <end position="747"/>
    </location>
</feature>
<name>A0A2N9IB37_FAGSY</name>
<evidence type="ECO:0000259" key="6">
    <source>
        <dbReference type="Pfam" id="PF25597"/>
    </source>
</evidence>
<keyword evidence="1" id="KW-0064">Aspartyl protease</keyword>
<dbReference type="GO" id="GO:0004190">
    <property type="term" value="F:aspartic-type endopeptidase activity"/>
    <property type="evidence" value="ECO:0007669"/>
    <property type="project" value="UniProtKB-KW"/>
</dbReference>
<feature type="domain" description="Retroviral polymerase SH3-like" evidence="6">
    <location>
        <begin position="584"/>
        <end position="646"/>
    </location>
</feature>
<evidence type="ECO:0000256" key="1">
    <source>
        <dbReference type="ARBA" id="ARBA00022750"/>
    </source>
</evidence>
<feature type="domain" description="Reverse transcriptase Ty1/copia-type" evidence="3">
    <location>
        <begin position="826"/>
        <end position="959"/>
    </location>
</feature>
<feature type="compositionally biased region" description="Polar residues" evidence="2">
    <location>
        <begin position="231"/>
        <end position="247"/>
    </location>
</feature>
<dbReference type="EMBL" id="OIVN01005331">
    <property type="protein sequence ID" value="SPD21942.1"/>
    <property type="molecule type" value="Genomic_DNA"/>
</dbReference>
<dbReference type="Pfam" id="PF22936">
    <property type="entry name" value="Pol_BBD"/>
    <property type="match status" value="1"/>
</dbReference>
<dbReference type="InterPro" id="IPR025724">
    <property type="entry name" value="GAG-pre-integrase_dom"/>
</dbReference>
<dbReference type="InterPro" id="IPR054722">
    <property type="entry name" value="PolX-like_BBD"/>
</dbReference>
<dbReference type="InterPro" id="IPR057670">
    <property type="entry name" value="SH3_retrovirus"/>
</dbReference>
<proteinExistence type="predicted"/>
<evidence type="ECO:0000259" key="3">
    <source>
        <dbReference type="Pfam" id="PF07727"/>
    </source>
</evidence>
<dbReference type="AlphaFoldDB" id="A0A2N9IB37"/>
<dbReference type="Pfam" id="PF13976">
    <property type="entry name" value="gag_pre-integrs"/>
    <property type="match status" value="1"/>
</dbReference>
<dbReference type="Pfam" id="PF07727">
    <property type="entry name" value="RVT_2"/>
    <property type="match status" value="1"/>
</dbReference>
<keyword evidence="1" id="KW-0378">Hydrolase</keyword>
<accession>A0A2N9IB37</accession>
<dbReference type="Pfam" id="PF25597">
    <property type="entry name" value="SH3_retrovirus"/>
    <property type="match status" value="1"/>
</dbReference>
<dbReference type="InterPro" id="IPR013103">
    <property type="entry name" value="RVT_2"/>
</dbReference>
<dbReference type="PANTHER" id="PTHR47481">
    <property type="match status" value="1"/>
</dbReference>
<evidence type="ECO:0000259" key="4">
    <source>
        <dbReference type="Pfam" id="PF13976"/>
    </source>
</evidence>